<evidence type="ECO:0000313" key="2">
    <source>
        <dbReference type="EMBL" id="ANK06794.1"/>
    </source>
</evidence>
<sequence length="169" mass="19096">MISGEIYMSSKRTVSAIPTHPEASVEEAKDWLTAEEFTHIEGMPGTARGARMRLEKLASLHPEIRRKRTAGKGVVYHISAATMSLDDERNRAKGEAFTLNDSDRQLSLWVQLYRNMSPASRAQLMEQALRLVKDDLMSQGPNVSELAVQIMKLPEDERKRLFEKLNGKV</sequence>
<accession>A0A192CMR8</accession>
<name>A0A192CMR8_ECO25</name>
<gene>
    <name evidence="2" type="ORF">WLH_05533</name>
</gene>
<dbReference type="EMBL" id="CP015085">
    <property type="protein sequence ID" value="ANK06794.1"/>
    <property type="molecule type" value="Genomic_DNA"/>
</dbReference>
<reference evidence="2 3" key="1">
    <citation type="submission" date="2016-03" db="EMBL/GenBank/DDBJ databases">
        <title>Genome Sequence and Comparative Pathogenic Determinants of Uropathogenic Escherichia coli O25b:H4, a Clinical Isolate from Saudi Arabia.</title>
        <authorList>
            <person name="Alyamani E.A.J."/>
            <person name="Khiyami M.A."/>
            <person name="Booq R.Y."/>
            <person name="Bahwerth F.S."/>
            <person name="Vaisvil B."/>
            <person name="Schmitt D.P."/>
            <person name="Kapatral V."/>
        </authorList>
    </citation>
    <scope>NUCLEOTIDE SEQUENCE [LARGE SCALE GENOMIC DNA]</scope>
    <source>
        <strain evidence="2 3">O25b:H4</strain>
    </source>
</reference>
<feature type="domain" description="HTH Mu-type" evidence="1">
    <location>
        <begin position="28"/>
        <end position="132"/>
    </location>
</feature>
<dbReference type="InterPro" id="IPR003314">
    <property type="entry name" value="Mu-type_HTH"/>
</dbReference>
<evidence type="ECO:0000259" key="1">
    <source>
        <dbReference type="PROSITE" id="PS51702"/>
    </source>
</evidence>
<dbReference type="PATRIC" id="fig|941280.3.peg.5488"/>
<dbReference type="Gene3D" id="1.10.10.10">
    <property type="entry name" value="Winged helix-like DNA-binding domain superfamily/Winged helix DNA-binding domain"/>
    <property type="match status" value="1"/>
</dbReference>
<dbReference type="GO" id="GO:0003677">
    <property type="term" value="F:DNA binding"/>
    <property type="evidence" value="ECO:0007669"/>
    <property type="project" value="InterPro"/>
</dbReference>
<dbReference type="InterPro" id="IPR036388">
    <property type="entry name" value="WH-like_DNA-bd_sf"/>
</dbReference>
<dbReference type="AlphaFoldDB" id="A0A192CMR8"/>
<protein>
    <submittedName>
        <fullName evidence="2">Transposase</fullName>
    </submittedName>
</protein>
<dbReference type="Proteomes" id="UP000183316">
    <property type="component" value="Chromosome"/>
</dbReference>
<organism evidence="2 3">
    <name type="scientific">Escherichia coli O25b:H4</name>
    <dbReference type="NCBI Taxonomy" id="941280"/>
    <lineage>
        <taxon>Bacteria</taxon>
        <taxon>Pseudomonadati</taxon>
        <taxon>Pseudomonadota</taxon>
        <taxon>Gammaproteobacteria</taxon>
        <taxon>Enterobacterales</taxon>
        <taxon>Enterobacteriaceae</taxon>
        <taxon>Escherichia</taxon>
    </lineage>
</organism>
<dbReference type="PROSITE" id="PS51702">
    <property type="entry name" value="HTH_MU"/>
    <property type="match status" value="1"/>
</dbReference>
<proteinExistence type="predicted"/>
<evidence type="ECO:0000313" key="3">
    <source>
        <dbReference type="Proteomes" id="UP000183316"/>
    </source>
</evidence>